<proteinExistence type="predicted"/>
<accession>A0ABY7CXL9</accession>
<dbReference type="RefSeq" id="XP_053024653.1">
    <property type="nucleotide sequence ID" value="XM_053160706.1"/>
</dbReference>
<gene>
    <name evidence="1" type="ORF">PtA15_10A522</name>
</gene>
<keyword evidence="2" id="KW-1185">Reference proteome</keyword>
<name>A0ABY7CXL9_9BASI</name>
<dbReference type="EMBL" id="CP110430">
    <property type="protein sequence ID" value="WAQ89098.1"/>
    <property type="molecule type" value="Genomic_DNA"/>
</dbReference>
<evidence type="ECO:0000313" key="2">
    <source>
        <dbReference type="Proteomes" id="UP001164743"/>
    </source>
</evidence>
<evidence type="ECO:0000313" key="1">
    <source>
        <dbReference type="EMBL" id="WAQ89098.1"/>
    </source>
</evidence>
<protein>
    <submittedName>
        <fullName evidence="1">Uncharacterized protein</fullName>
    </submittedName>
</protein>
<organism evidence="1 2">
    <name type="scientific">Puccinia triticina</name>
    <dbReference type="NCBI Taxonomy" id="208348"/>
    <lineage>
        <taxon>Eukaryota</taxon>
        <taxon>Fungi</taxon>
        <taxon>Dikarya</taxon>
        <taxon>Basidiomycota</taxon>
        <taxon>Pucciniomycotina</taxon>
        <taxon>Pucciniomycetes</taxon>
        <taxon>Pucciniales</taxon>
        <taxon>Pucciniaceae</taxon>
        <taxon>Puccinia</taxon>
    </lineage>
</organism>
<reference evidence="1" key="1">
    <citation type="submission" date="2022-10" db="EMBL/GenBank/DDBJ databases">
        <title>Puccinia triticina Genome sequencing and assembly.</title>
        <authorList>
            <person name="Li C."/>
        </authorList>
    </citation>
    <scope>NUCLEOTIDE SEQUENCE</scope>
    <source>
        <strain evidence="1">Pt15</strain>
    </source>
</reference>
<dbReference type="GeneID" id="77801601"/>
<sequence length="72" mass="8246">MVCRVNQQCSVRAWVNYEATQQRINKLVNSSPRNLLSNHLHNKPANQLSAPHSLIDPALVFTTTNYYLLTDH</sequence>
<dbReference type="Proteomes" id="UP001164743">
    <property type="component" value="Chromosome 10A"/>
</dbReference>